<keyword evidence="6 8" id="KW-0342">GTP-binding</keyword>
<dbReference type="PROSITE" id="PS51419">
    <property type="entry name" value="RAB"/>
    <property type="match status" value="1"/>
</dbReference>
<organism evidence="9 10">
    <name type="scientific">Ceutorhynchus assimilis</name>
    <name type="common">cabbage seed weevil</name>
    <dbReference type="NCBI Taxonomy" id="467358"/>
    <lineage>
        <taxon>Eukaryota</taxon>
        <taxon>Metazoa</taxon>
        <taxon>Ecdysozoa</taxon>
        <taxon>Arthropoda</taxon>
        <taxon>Hexapoda</taxon>
        <taxon>Insecta</taxon>
        <taxon>Pterygota</taxon>
        <taxon>Neoptera</taxon>
        <taxon>Endopterygota</taxon>
        <taxon>Coleoptera</taxon>
        <taxon>Polyphaga</taxon>
        <taxon>Cucujiformia</taxon>
        <taxon>Curculionidae</taxon>
        <taxon>Ceutorhynchinae</taxon>
        <taxon>Ceutorhynchus</taxon>
    </lineage>
</organism>
<evidence type="ECO:0000256" key="7">
    <source>
        <dbReference type="ARBA" id="ARBA00023242"/>
    </source>
</evidence>
<dbReference type="InterPro" id="IPR005225">
    <property type="entry name" value="Small_GTP-bd"/>
</dbReference>
<dbReference type="SMART" id="SM00175">
    <property type="entry name" value="RAB"/>
    <property type="match status" value="1"/>
</dbReference>
<dbReference type="EMBL" id="OU892277">
    <property type="protein sequence ID" value="CAG9760010.1"/>
    <property type="molecule type" value="Genomic_DNA"/>
</dbReference>
<dbReference type="NCBIfam" id="TIGR00231">
    <property type="entry name" value="small_GTP"/>
    <property type="match status" value="1"/>
</dbReference>
<dbReference type="GO" id="GO:0000054">
    <property type="term" value="P:ribosomal subunit export from nucleus"/>
    <property type="evidence" value="ECO:0007669"/>
    <property type="project" value="TreeGrafter"/>
</dbReference>
<evidence type="ECO:0000256" key="6">
    <source>
        <dbReference type="ARBA" id="ARBA00023134"/>
    </source>
</evidence>
<evidence type="ECO:0000256" key="4">
    <source>
        <dbReference type="ARBA" id="ARBA00022741"/>
    </source>
</evidence>
<dbReference type="SMART" id="SM00174">
    <property type="entry name" value="RHO"/>
    <property type="match status" value="1"/>
</dbReference>
<dbReference type="SUPFAM" id="SSF52540">
    <property type="entry name" value="P-loop containing nucleoside triphosphate hydrolases"/>
    <property type="match status" value="1"/>
</dbReference>
<comment type="function">
    <text evidence="8">GTP-binding protein involved in nucleocytoplasmic transport. Required for the import of protein into the nucleus and also for RNA export. Involved in chromatin condensation and control of cell cycle.</text>
</comment>
<name>A0A9N9Q8H3_9CUCU</name>
<keyword evidence="4 8" id="KW-0547">Nucleotide-binding</keyword>
<comment type="similarity">
    <text evidence="2 8">Belongs to the small GTPase superfamily. Ran family.</text>
</comment>
<dbReference type="Gene3D" id="3.40.50.300">
    <property type="entry name" value="P-loop containing nucleotide triphosphate hydrolases"/>
    <property type="match status" value="1"/>
</dbReference>
<keyword evidence="5 8" id="KW-0653">Protein transport</keyword>
<reference evidence="9" key="1">
    <citation type="submission" date="2022-01" db="EMBL/GenBank/DDBJ databases">
        <authorList>
            <person name="King R."/>
        </authorList>
    </citation>
    <scope>NUCLEOTIDE SEQUENCE</scope>
</reference>
<dbReference type="Proteomes" id="UP001152799">
    <property type="component" value="Chromosome 1"/>
</dbReference>
<dbReference type="GO" id="GO:0005634">
    <property type="term" value="C:nucleus"/>
    <property type="evidence" value="ECO:0007669"/>
    <property type="project" value="UniProtKB-SubCell"/>
</dbReference>
<comment type="subcellular location">
    <subcellularLocation>
        <location evidence="1 8">Nucleus</location>
    </subcellularLocation>
</comment>
<keyword evidence="10" id="KW-1185">Reference proteome</keyword>
<evidence type="ECO:0000256" key="3">
    <source>
        <dbReference type="ARBA" id="ARBA00022448"/>
    </source>
</evidence>
<dbReference type="AlphaFoldDB" id="A0A9N9Q8H3"/>
<evidence type="ECO:0000313" key="9">
    <source>
        <dbReference type="EMBL" id="CAG9760010.1"/>
    </source>
</evidence>
<dbReference type="PROSITE" id="PS51421">
    <property type="entry name" value="RAS"/>
    <property type="match status" value="1"/>
</dbReference>
<dbReference type="FunFam" id="3.40.50.300:FF:001447">
    <property type="entry name" value="Ras-related protein Rab-1B"/>
    <property type="match status" value="1"/>
</dbReference>
<dbReference type="SMART" id="SM00173">
    <property type="entry name" value="RAS"/>
    <property type="match status" value="1"/>
</dbReference>
<evidence type="ECO:0000256" key="5">
    <source>
        <dbReference type="ARBA" id="ARBA00022927"/>
    </source>
</evidence>
<dbReference type="PANTHER" id="PTHR24071">
    <property type="entry name" value="RAN GTPASE"/>
    <property type="match status" value="1"/>
</dbReference>
<evidence type="ECO:0000256" key="1">
    <source>
        <dbReference type="ARBA" id="ARBA00004123"/>
    </source>
</evidence>
<dbReference type="OrthoDB" id="48625at2759"/>
<dbReference type="GO" id="GO:0005737">
    <property type="term" value="C:cytoplasm"/>
    <property type="evidence" value="ECO:0007669"/>
    <property type="project" value="TreeGrafter"/>
</dbReference>
<evidence type="ECO:0000313" key="10">
    <source>
        <dbReference type="Proteomes" id="UP001152799"/>
    </source>
</evidence>
<dbReference type="PROSITE" id="PS51418">
    <property type="entry name" value="RAN"/>
    <property type="match status" value="1"/>
</dbReference>
<dbReference type="Pfam" id="PF00071">
    <property type="entry name" value="Ras"/>
    <property type="match status" value="1"/>
</dbReference>
<dbReference type="GO" id="GO:0006606">
    <property type="term" value="P:protein import into nucleus"/>
    <property type="evidence" value="ECO:0007669"/>
    <property type="project" value="TreeGrafter"/>
</dbReference>
<dbReference type="PROSITE" id="PS51420">
    <property type="entry name" value="RHO"/>
    <property type="match status" value="1"/>
</dbReference>
<dbReference type="GO" id="GO:0005525">
    <property type="term" value="F:GTP binding"/>
    <property type="evidence" value="ECO:0007669"/>
    <property type="project" value="UniProtKB-KW"/>
</dbReference>
<accession>A0A9N9Q8H3</accession>
<dbReference type="SMART" id="SM00176">
    <property type="entry name" value="RAN"/>
    <property type="match status" value="1"/>
</dbReference>
<dbReference type="GO" id="GO:0003924">
    <property type="term" value="F:GTPase activity"/>
    <property type="evidence" value="ECO:0007669"/>
    <property type="project" value="InterPro"/>
</dbReference>
<proteinExistence type="inferred from homology"/>
<keyword evidence="3 8" id="KW-0813">Transport</keyword>
<protein>
    <recommendedName>
        <fullName evidence="8">GTP-binding nuclear protein</fullName>
    </recommendedName>
</protein>
<evidence type="ECO:0000256" key="2">
    <source>
        <dbReference type="ARBA" id="ARBA00008028"/>
    </source>
</evidence>
<evidence type="ECO:0000256" key="8">
    <source>
        <dbReference type="RuleBase" id="RU363057"/>
    </source>
</evidence>
<dbReference type="PANTHER" id="PTHR24071:SF0">
    <property type="entry name" value="GTP-BINDING NUCLEAR PROTEIN RAN"/>
    <property type="match status" value="1"/>
</dbReference>
<gene>
    <name evidence="9" type="ORF">CEUTPL_LOCUS746</name>
</gene>
<keyword evidence="7 8" id="KW-0539">Nucleus</keyword>
<dbReference type="InterPro" id="IPR027417">
    <property type="entry name" value="P-loop_NTPase"/>
</dbReference>
<dbReference type="PRINTS" id="PR00627">
    <property type="entry name" value="GTPRANTC4"/>
</dbReference>
<dbReference type="InterPro" id="IPR001806">
    <property type="entry name" value="Small_GTPase"/>
</dbReference>
<sequence>MAAEPELLTFKCVLVGDGGIGKTSFIKRHLTGEFEKKYQATLRVEVHPLVFYTNQGQIKFNVWETSGQETFRSLRDSYYDQAQCAIIMYDVTARVTYKNVPNWHKDIARVCKNVPIVLCGNKVDIQDRKQLLHDPNLVFVTMPAPVPPEERMDPWMNPHWQQEIGNILEEVLEKAENTALPDEDDEDI</sequence>
<dbReference type="InterPro" id="IPR002041">
    <property type="entry name" value="Ran_GTPase"/>
</dbReference>